<accession>A0ACC1QAI9</accession>
<name>A0ACC1QAI9_9APHY</name>
<evidence type="ECO:0000313" key="2">
    <source>
        <dbReference type="Proteomes" id="UP001144978"/>
    </source>
</evidence>
<protein>
    <submittedName>
        <fullName evidence="1">Uncharacterized protein</fullName>
    </submittedName>
</protein>
<reference evidence="1" key="1">
    <citation type="submission" date="2022-08" db="EMBL/GenBank/DDBJ databases">
        <title>Genome Sequence of Pycnoporus sanguineus.</title>
        <authorList>
            <person name="Buettner E."/>
        </authorList>
    </citation>
    <scope>NUCLEOTIDE SEQUENCE</scope>
    <source>
        <strain evidence="1">CG-C14</strain>
    </source>
</reference>
<dbReference type="Proteomes" id="UP001144978">
    <property type="component" value="Unassembled WGS sequence"/>
</dbReference>
<organism evidence="1 2">
    <name type="scientific">Trametes sanguinea</name>
    <dbReference type="NCBI Taxonomy" id="158606"/>
    <lineage>
        <taxon>Eukaryota</taxon>
        <taxon>Fungi</taxon>
        <taxon>Dikarya</taxon>
        <taxon>Basidiomycota</taxon>
        <taxon>Agaricomycotina</taxon>
        <taxon>Agaricomycetes</taxon>
        <taxon>Polyporales</taxon>
        <taxon>Polyporaceae</taxon>
        <taxon>Trametes</taxon>
    </lineage>
</organism>
<comment type="caution">
    <text evidence="1">The sequence shown here is derived from an EMBL/GenBank/DDBJ whole genome shotgun (WGS) entry which is preliminary data.</text>
</comment>
<keyword evidence="2" id="KW-1185">Reference proteome</keyword>
<proteinExistence type="predicted"/>
<gene>
    <name evidence="1" type="ORF">NUW54_g30</name>
</gene>
<dbReference type="EMBL" id="JANSHE010000004">
    <property type="protein sequence ID" value="KAJ3019611.1"/>
    <property type="molecule type" value="Genomic_DNA"/>
</dbReference>
<evidence type="ECO:0000313" key="1">
    <source>
        <dbReference type="EMBL" id="KAJ3019611.1"/>
    </source>
</evidence>
<sequence length="115" mass="12511">MAYRAVDGATDNGPWYPDMRPVLYQDGKAYAASVRAFDRDVAPGAEEIDWEGIQASVKLLAICGEEDVMMAGTSKVAAMLSKSTIRTLNDVGHTPTVKALGETARLIEAFVEYWP</sequence>